<dbReference type="Gene3D" id="3.90.25.10">
    <property type="entry name" value="UDP-galactose 4-epimerase, domain 1"/>
    <property type="match status" value="1"/>
</dbReference>
<gene>
    <name evidence="1" type="ORF">G4H13_27490</name>
</gene>
<sequence>MTGVLVTGGTGKTGSALVELLRGNGVPVRVASRTPPAGDPDAIRFDWDAPATHTAALRGMDRVFLVPPVESVDPMPPVGPFLAEAQRLGVRRVVLLGSAIVLPNAPGALELAARVRARPGWVVLRASGFMQNFLSPHPVGERIRRHGEIRTAAGDGRVGWIDARDIAAAASALLAGPDIEPGDRRDYLLTGPKGLSYQDAAAIINARTGRSVRVVTIGADEQAAHYRAAGMSAEFAAALAAVESSIRAGREDQVSTAVLDLTGRPPRAFAEFVQEHAGEWVRTGASECWP</sequence>
<dbReference type="RefSeq" id="WP_164431363.1">
    <property type="nucleotide sequence ID" value="NZ_JAAIKT010000038.1"/>
</dbReference>
<dbReference type="PANTHER" id="PTHR43162">
    <property type="match status" value="1"/>
</dbReference>
<reference evidence="1" key="1">
    <citation type="submission" date="2020-02" db="EMBL/GenBank/DDBJ databases">
        <title>A new Streptomyces sp. for controlling soil-borne diseases.</title>
        <authorList>
            <person name="Li X."/>
            <person name="Tian Y."/>
            <person name="Gao K."/>
        </authorList>
    </citation>
    <scope>NUCLEOTIDE SEQUENCE [LARGE SCALE GENOMIC DNA]</scope>
    <source>
        <strain evidence="1">0250</strain>
    </source>
</reference>
<dbReference type="EMBL" id="JAAIKT010000038">
    <property type="protein sequence ID" value="NEW74003.1"/>
    <property type="molecule type" value="Genomic_DNA"/>
</dbReference>
<dbReference type="InterPro" id="IPR051604">
    <property type="entry name" value="Ergot_Alk_Oxidoreductase"/>
</dbReference>
<name>A0A6G4AKW5_9ACTN</name>
<keyword evidence="2" id="KW-1185">Reference proteome</keyword>
<dbReference type="InterPro" id="IPR036291">
    <property type="entry name" value="NAD(P)-bd_dom_sf"/>
</dbReference>
<protein>
    <submittedName>
        <fullName evidence="1">Ergot alkaloid biosynthesis protein</fullName>
    </submittedName>
</protein>
<dbReference type="Gene3D" id="3.40.50.720">
    <property type="entry name" value="NAD(P)-binding Rossmann-like Domain"/>
    <property type="match status" value="1"/>
</dbReference>
<dbReference type="Proteomes" id="UP000476310">
    <property type="component" value="Unassembled WGS sequence"/>
</dbReference>
<comment type="caution">
    <text evidence="1">The sequence shown here is derived from an EMBL/GenBank/DDBJ whole genome shotgun (WGS) entry which is preliminary data.</text>
</comment>
<evidence type="ECO:0000313" key="2">
    <source>
        <dbReference type="Proteomes" id="UP000476310"/>
    </source>
</evidence>
<accession>A0A6G4AKW5</accession>
<dbReference type="SUPFAM" id="SSF51735">
    <property type="entry name" value="NAD(P)-binding Rossmann-fold domains"/>
    <property type="match status" value="1"/>
</dbReference>
<dbReference type="PANTHER" id="PTHR43162:SF1">
    <property type="entry name" value="PRESTALK A DIFFERENTIATION PROTEIN A"/>
    <property type="match status" value="1"/>
</dbReference>
<organism evidence="1 2">
    <name type="scientific">Streptomyces rhizosphaericus</name>
    <dbReference type="NCBI Taxonomy" id="114699"/>
    <lineage>
        <taxon>Bacteria</taxon>
        <taxon>Bacillati</taxon>
        <taxon>Actinomycetota</taxon>
        <taxon>Actinomycetes</taxon>
        <taxon>Kitasatosporales</taxon>
        <taxon>Streptomycetaceae</taxon>
        <taxon>Streptomyces</taxon>
        <taxon>Streptomyces violaceusniger group</taxon>
    </lineage>
</organism>
<dbReference type="AlphaFoldDB" id="A0A6G4AKW5"/>
<evidence type="ECO:0000313" key="1">
    <source>
        <dbReference type="EMBL" id="NEW74003.1"/>
    </source>
</evidence>
<proteinExistence type="predicted"/>